<evidence type="ECO:0000313" key="10">
    <source>
        <dbReference type="EMBL" id="CCH49280.1"/>
    </source>
</evidence>
<comment type="catalytic activity">
    <reaction evidence="7">
        <text>L-threonyl-[protein] + ATP = O-phospho-L-threonyl-[protein] + ADP + H(+)</text>
        <dbReference type="Rhea" id="RHEA:46608"/>
        <dbReference type="Rhea" id="RHEA-COMP:11060"/>
        <dbReference type="Rhea" id="RHEA-COMP:11605"/>
        <dbReference type="ChEBI" id="CHEBI:15378"/>
        <dbReference type="ChEBI" id="CHEBI:30013"/>
        <dbReference type="ChEBI" id="CHEBI:30616"/>
        <dbReference type="ChEBI" id="CHEBI:61977"/>
        <dbReference type="ChEBI" id="CHEBI:456216"/>
        <dbReference type="EC" id="2.7.11.1"/>
    </reaction>
</comment>
<evidence type="ECO:0000256" key="8">
    <source>
        <dbReference type="ARBA" id="ARBA00048679"/>
    </source>
</evidence>
<accession>M1WMA8</accession>
<dbReference type="InterPro" id="IPR011009">
    <property type="entry name" value="Kinase-like_dom_sf"/>
</dbReference>
<dbReference type="SMART" id="SM00220">
    <property type="entry name" value="S_TKc"/>
    <property type="match status" value="1"/>
</dbReference>
<dbReference type="SUPFAM" id="SSF56112">
    <property type="entry name" value="Protein kinase-like (PK-like)"/>
    <property type="match status" value="1"/>
</dbReference>
<evidence type="ECO:0000313" key="11">
    <source>
        <dbReference type="Proteomes" id="UP000011724"/>
    </source>
</evidence>
<organism evidence="10 11">
    <name type="scientific">Pseudodesulfovibrio piezophilus (strain DSM 21447 / JCM 15486 / C1TLV30)</name>
    <name type="common">Desulfovibrio piezophilus</name>
    <dbReference type="NCBI Taxonomy" id="1322246"/>
    <lineage>
        <taxon>Bacteria</taxon>
        <taxon>Pseudomonadati</taxon>
        <taxon>Thermodesulfobacteriota</taxon>
        <taxon>Desulfovibrionia</taxon>
        <taxon>Desulfovibrionales</taxon>
        <taxon>Desulfovibrionaceae</taxon>
    </lineage>
</organism>
<evidence type="ECO:0000256" key="2">
    <source>
        <dbReference type="ARBA" id="ARBA00022527"/>
    </source>
</evidence>
<keyword evidence="3" id="KW-0808">Transferase</keyword>
<keyword evidence="4" id="KW-0547">Nucleotide-binding</keyword>
<evidence type="ECO:0000259" key="9">
    <source>
        <dbReference type="PROSITE" id="PS50011"/>
    </source>
</evidence>
<dbReference type="RefSeq" id="WP_015415324.1">
    <property type="nucleotide sequence ID" value="NC_020409.1"/>
</dbReference>
<dbReference type="GO" id="GO:0005524">
    <property type="term" value="F:ATP binding"/>
    <property type="evidence" value="ECO:0007669"/>
    <property type="project" value="UniProtKB-KW"/>
</dbReference>
<dbReference type="Proteomes" id="UP000011724">
    <property type="component" value="Chromosome"/>
</dbReference>
<name>M1WMA8_PSEP2</name>
<dbReference type="InterPro" id="IPR050660">
    <property type="entry name" value="NEK_Ser/Thr_kinase"/>
</dbReference>
<dbReference type="HOGENOM" id="CLU_645171_0_0_7"/>
<feature type="domain" description="Protein kinase" evidence="9">
    <location>
        <begin position="1"/>
        <end position="271"/>
    </location>
</feature>
<dbReference type="GO" id="GO:0004674">
    <property type="term" value="F:protein serine/threonine kinase activity"/>
    <property type="evidence" value="ECO:0007669"/>
    <property type="project" value="UniProtKB-KW"/>
</dbReference>
<reference evidence="11" key="2">
    <citation type="journal article" date="2013" name="Stand. Genomic Sci.">
        <title>Complete genome sequence of Desulfocapsa sulfexigens, a marine deltaproteobacterium specialized in disproportionating inorganic sulfur compounds.</title>
        <authorList>
            <person name="Finster K.W."/>
            <person name="Kjeldsen K.U."/>
            <person name="Kube M."/>
            <person name="Reinhardt R."/>
            <person name="Mussmann M."/>
            <person name="Amann R."/>
            <person name="Schreiber L."/>
        </authorList>
    </citation>
    <scope>NUCLEOTIDE SEQUENCE [LARGE SCALE GENOMIC DNA]</scope>
    <source>
        <strain evidence="11">DSM 10523 / SB164P1</strain>
    </source>
</reference>
<evidence type="ECO:0000256" key="6">
    <source>
        <dbReference type="ARBA" id="ARBA00022840"/>
    </source>
</evidence>
<dbReference type="InterPro" id="IPR000719">
    <property type="entry name" value="Prot_kinase_dom"/>
</dbReference>
<dbReference type="PATRIC" id="fig|879567.3.peg.2174"/>
<evidence type="ECO:0000256" key="7">
    <source>
        <dbReference type="ARBA" id="ARBA00047899"/>
    </source>
</evidence>
<dbReference type="Pfam" id="PF00069">
    <property type="entry name" value="Pkinase"/>
    <property type="match status" value="1"/>
</dbReference>
<keyword evidence="11" id="KW-1185">Reference proteome</keyword>
<evidence type="ECO:0000256" key="1">
    <source>
        <dbReference type="ARBA" id="ARBA00012513"/>
    </source>
</evidence>
<protein>
    <recommendedName>
        <fullName evidence="1">non-specific serine/threonine protein kinase</fullName>
        <ecNumber evidence="1">2.7.11.1</ecNumber>
    </recommendedName>
</protein>
<keyword evidence="6" id="KW-0067">ATP-binding</keyword>
<evidence type="ECO:0000256" key="5">
    <source>
        <dbReference type="ARBA" id="ARBA00022777"/>
    </source>
</evidence>
<evidence type="ECO:0000256" key="4">
    <source>
        <dbReference type="ARBA" id="ARBA00022741"/>
    </source>
</evidence>
<evidence type="ECO:0000256" key="3">
    <source>
        <dbReference type="ARBA" id="ARBA00022679"/>
    </source>
</evidence>
<keyword evidence="5" id="KW-0418">Kinase</keyword>
<proteinExistence type="predicted"/>
<keyword evidence="2" id="KW-0723">Serine/threonine-protein kinase</keyword>
<dbReference type="EMBL" id="FO203427">
    <property type="protein sequence ID" value="CCH49280.1"/>
    <property type="molecule type" value="Genomic_DNA"/>
</dbReference>
<comment type="catalytic activity">
    <reaction evidence="8">
        <text>L-seryl-[protein] + ATP = O-phospho-L-seryl-[protein] + ADP + H(+)</text>
        <dbReference type="Rhea" id="RHEA:17989"/>
        <dbReference type="Rhea" id="RHEA-COMP:9863"/>
        <dbReference type="Rhea" id="RHEA-COMP:11604"/>
        <dbReference type="ChEBI" id="CHEBI:15378"/>
        <dbReference type="ChEBI" id="CHEBI:29999"/>
        <dbReference type="ChEBI" id="CHEBI:30616"/>
        <dbReference type="ChEBI" id="CHEBI:83421"/>
        <dbReference type="ChEBI" id="CHEBI:456216"/>
        <dbReference type="EC" id="2.7.11.1"/>
    </reaction>
</comment>
<dbReference type="Gene3D" id="1.10.510.10">
    <property type="entry name" value="Transferase(Phosphotransferase) domain 1"/>
    <property type="match status" value="1"/>
</dbReference>
<dbReference type="STRING" id="1322246.BN4_12045"/>
<dbReference type="OrthoDB" id="5451015at2"/>
<dbReference type="PROSITE" id="PS50011">
    <property type="entry name" value="PROTEIN_KINASE_DOM"/>
    <property type="match status" value="1"/>
</dbReference>
<dbReference type="KEGG" id="dpi:BN4_12045"/>
<gene>
    <name evidence="10" type="ordered locus">BN4_12045</name>
</gene>
<dbReference type="AlphaFoldDB" id="M1WMA8"/>
<dbReference type="PANTHER" id="PTHR43671">
    <property type="entry name" value="SERINE/THREONINE-PROTEIN KINASE NEK"/>
    <property type="match status" value="1"/>
</dbReference>
<sequence length="425" mass="47140">MWSALENIALRASLPTPLKAGDAVHDIRIAGQLDQSRDALHYLGRRRSRPFLLKQFYSLNTNAFLRWQNETRFIDIPQTPGYTWPAEEWRGGLISPLPEGIPLLSWLQVSQPSMETRIRTASVLAGRISTLHASGIAHRGITPSSILVGDNDVFLADFGHACRDGWDDLWGDSPIPVHDPGYASPQALQGADNGREEDIYSFGATLRLMLTNRPPFNILKRTIRPVFPAFFSPDSFPRITGLPPEILNLTTACLSSLPAARPTIQEAQSILTRVTGTSSPPANAIPSSPLPSSAAERQKIMAFVKDDDHAVPLFDSCLALANRTPAIFLFVGLIPNSLPSGHHERFKGSLFRKLAQGLMRCRTASIPWSLRIFENVVPEQAALDLIRLYKPDQIHLTKPLKGEGNIWNAFHRRLASENIPMEFIT</sequence>
<dbReference type="PANTHER" id="PTHR43671:SF98">
    <property type="entry name" value="SERINE_THREONINE-PROTEIN KINASE NEK11"/>
    <property type="match status" value="1"/>
</dbReference>
<reference evidence="10 11" key="1">
    <citation type="journal article" date="2013" name="PLoS ONE">
        <title>The first genomic and proteomic characterization of a deep-sea sulfate reducer: insights into the piezophilic lifestyle of Desulfovibrio piezophilus.</title>
        <authorList>
            <person name="Pradel N."/>
            <person name="Ji B."/>
            <person name="Gimenez G."/>
            <person name="Talla E."/>
            <person name="Lenoble P."/>
            <person name="Garel M."/>
            <person name="Tamburini C."/>
            <person name="Fourquet P."/>
            <person name="Lebrun R."/>
            <person name="Bertin P."/>
            <person name="Denis Y."/>
            <person name="Pophillat M."/>
            <person name="Barbe V."/>
            <person name="Ollivier B."/>
            <person name="Dolla A."/>
        </authorList>
    </citation>
    <scope>NUCLEOTIDE SEQUENCE [LARGE SCALE GENOMIC DNA]</scope>
    <source>
        <strain evidence="11">DSM 10523 / SB164P1</strain>
    </source>
</reference>
<dbReference type="EC" id="2.7.11.1" evidence="1"/>
<dbReference type="eggNOG" id="COG0515">
    <property type="taxonomic scope" value="Bacteria"/>
</dbReference>